<evidence type="ECO:0000313" key="2">
    <source>
        <dbReference type="Proteomes" id="UP000007952"/>
    </source>
</evidence>
<dbReference type="Proteomes" id="UP000007952">
    <property type="component" value="Chromosome"/>
</dbReference>
<evidence type="ECO:0000313" key="1">
    <source>
        <dbReference type="EMBL" id="AEG72891.1"/>
    </source>
</evidence>
<reference key="2">
    <citation type="submission" date="2011-05" db="EMBL/GenBank/DDBJ databases">
        <title>The Genome of Mycoplasma haemofelis Strain Ohio2, a pathogenic hemoplasma of the cat.</title>
        <authorList>
            <person name="Santos A.P."/>
            <person name="Guimaraes A.M.S."/>
            <person name="SanMiguel P.J."/>
            <person name="Martin S.W."/>
            <person name="Messick J.B."/>
        </authorList>
    </citation>
    <scope>NUCLEOTIDE SEQUENCE</scope>
    <source>
        <strain>Ohio2</strain>
    </source>
</reference>
<organism evidence="1 2">
    <name type="scientific">Mycoplasma haemofelis (strain Ohio2)</name>
    <dbReference type="NCBI Taxonomy" id="859194"/>
    <lineage>
        <taxon>Bacteria</taxon>
        <taxon>Bacillati</taxon>
        <taxon>Mycoplasmatota</taxon>
        <taxon>Mollicutes</taxon>
        <taxon>Mycoplasmataceae</taxon>
        <taxon>Mycoplasma</taxon>
    </lineage>
</organism>
<dbReference type="AlphaFoldDB" id="F6FI43"/>
<dbReference type="KEGG" id="mhf:MHF_0619"/>
<dbReference type="EMBL" id="CP002808">
    <property type="protein sequence ID" value="AEG72891.1"/>
    <property type="molecule type" value="Genomic_DNA"/>
</dbReference>
<accession>F6FI43</accession>
<reference evidence="1 2" key="1">
    <citation type="journal article" date="2011" name="J. Bacteriol.">
        <title>Complete genome sequences of two hemotropic Mycoplasmas, Mycoplasma haemofelis strain Ohio2 and Mycoplasma suis strain Illinois.</title>
        <authorList>
            <person name="Messick J.B."/>
            <person name="Santos A.P."/>
            <person name="Guimaraes A.M."/>
        </authorList>
    </citation>
    <scope>NUCLEOTIDE SEQUENCE [LARGE SCALE GENOMIC DNA]</scope>
    <source>
        <strain evidence="1 2">Ohio2</strain>
    </source>
</reference>
<sequence length="214" mass="23736">MNKAVLTSLGAAGVGGTALGGAILAKNHHNANSFPRKKYKHALLKLDADETIWNSKYSSLQSSAEKPTNSTLASAWSKSKESGKEIEAKNLLKQGCEEIYNSHEESKYLKDFKKFCAKTNKDVSTKSNWITGNNKDTKWNTPLTSLKSYGEALDPELSGIKNALPQNNSDFDDTHREWLWGWCGDTQQELFDGIEGTPKLVNQDTFCVENQQST</sequence>
<dbReference type="HOGENOM" id="CLU_096783_0_0_14"/>
<dbReference type="STRING" id="859194.MHF_0619"/>
<dbReference type="BioCyc" id="MHAE859194:G1GR7-610-MONOMER"/>
<proteinExistence type="predicted"/>
<protein>
    <submittedName>
        <fullName evidence="1">Uncharacterized protein</fullName>
    </submittedName>
</protein>
<name>F6FI43_MYCHI</name>
<gene>
    <name evidence="1" type="ordered locus">MHF_0619</name>
</gene>